<dbReference type="Pfam" id="PF07730">
    <property type="entry name" value="HisKA_3"/>
    <property type="match status" value="1"/>
</dbReference>
<evidence type="ECO:0000256" key="8">
    <source>
        <dbReference type="ARBA" id="ARBA00022490"/>
    </source>
</evidence>
<dbReference type="AlphaFoldDB" id="A0A543GE36"/>
<feature type="modified residue" description="4-aspartylphosphate" evidence="17">
    <location>
        <position position="492"/>
    </location>
</feature>
<dbReference type="InterPro" id="IPR004358">
    <property type="entry name" value="Sig_transdc_His_kin-like_C"/>
</dbReference>
<evidence type="ECO:0000259" key="19">
    <source>
        <dbReference type="PROSITE" id="PS50109"/>
    </source>
</evidence>
<comment type="subcellular location">
    <subcellularLocation>
        <location evidence="3">Cell membrane</location>
    </subcellularLocation>
    <subcellularLocation>
        <location evidence="4">Cytoplasm</location>
    </subcellularLocation>
</comment>
<evidence type="ECO:0000256" key="18">
    <source>
        <dbReference type="SAM" id="Coils"/>
    </source>
</evidence>
<dbReference type="PRINTS" id="PR00344">
    <property type="entry name" value="BCTRLSENSOR"/>
</dbReference>
<evidence type="ECO:0000256" key="10">
    <source>
        <dbReference type="ARBA" id="ARBA00022723"/>
    </source>
</evidence>
<dbReference type="GO" id="GO:0005886">
    <property type="term" value="C:plasma membrane"/>
    <property type="evidence" value="ECO:0007669"/>
    <property type="project" value="UniProtKB-SubCell"/>
</dbReference>
<dbReference type="Gene3D" id="1.10.287.130">
    <property type="match status" value="1"/>
</dbReference>
<keyword evidence="13" id="KW-0902">Two-component regulatory system</keyword>
<dbReference type="EMBL" id="VFPH01000001">
    <property type="protein sequence ID" value="TQM44334.1"/>
    <property type="molecule type" value="Genomic_DNA"/>
</dbReference>
<dbReference type="Pfam" id="PF00512">
    <property type="entry name" value="HisKA"/>
    <property type="match status" value="1"/>
</dbReference>
<feature type="coiled-coil region" evidence="18">
    <location>
        <begin position="151"/>
        <end position="178"/>
    </location>
</feature>
<dbReference type="Gene3D" id="1.20.5.1930">
    <property type="match status" value="1"/>
</dbReference>
<keyword evidence="18" id="KW-0175">Coiled coil</keyword>
<dbReference type="GO" id="GO:0000155">
    <property type="term" value="F:phosphorelay sensor kinase activity"/>
    <property type="evidence" value="ECO:0007669"/>
    <property type="project" value="InterPro"/>
</dbReference>
<dbReference type="PROSITE" id="PS50110">
    <property type="entry name" value="RESPONSE_REGULATORY"/>
    <property type="match status" value="1"/>
</dbReference>
<evidence type="ECO:0000256" key="1">
    <source>
        <dbReference type="ARBA" id="ARBA00000085"/>
    </source>
</evidence>
<evidence type="ECO:0000256" key="4">
    <source>
        <dbReference type="ARBA" id="ARBA00004496"/>
    </source>
</evidence>
<dbReference type="SUPFAM" id="SSF52172">
    <property type="entry name" value="CheY-like"/>
    <property type="match status" value="1"/>
</dbReference>
<dbReference type="CDD" id="cd00082">
    <property type="entry name" value="HisKA"/>
    <property type="match status" value="1"/>
</dbReference>
<dbReference type="SMART" id="SM00387">
    <property type="entry name" value="HATPase_c"/>
    <property type="match status" value="1"/>
</dbReference>
<comment type="catalytic activity">
    <reaction evidence="1">
        <text>ATP + protein L-histidine = ADP + protein N-phospho-L-histidine.</text>
        <dbReference type="EC" id="2.7.13.3"/>
    </reaction>
</comment>
<evidence type="ECO:0000259" key="20">
    <source>
        <dbReference type="PROSITE" id="PS50110"/>
    </source>
</evidence>
<keyword evidence="12" id="KW-0408">Iron</keyword>
<dbReference type="GO" id="GO:0005737">
    <property type="term" value="C:cytoplasm"/>
    <property type="evidence" value="ECO:0007669"/>
    <property type="project" value="UniProtKB-SubCell"/>
</dbReference>
<dbReference type="Proteomes" id="UP000319818">
    <property type="component" value="Unassembled WGS sequence"/>
</dbReference>
<evidence type="ECO:0000256" key="6">
    <source>
        <dbReference type="ARBA" id="ARBA00017322"/>
    </source>
</evidence>
<name>A0A543GE36_9PSEU</name>
<dbReference type="SMART" id="SM00448">
    <property type="entry name" value="REC"/>
    <property type="match status" value="1"/>
</dbReference>
<dbReference type="SUPFAM" id="SSF55874">
    <property type="entry name" value="ATPase domain of HSP90 chaperone/DNA topoisomerase II/histidine kinase"/>
    <property type="match status" value="1"/>
</dbReference>
<keyword evidence="11 21" id="KW-0808">Transferase</keyword>
<dbReference type="Pfam" id="PF00072">
    <property type="entry name" value="Response_reg"/>
    <property type="match status" value="1"/>
</dbReference>
<evidence type="ECO:0000313" key="21">
    <source>
        <dbReference type="EMBL" id="TQM44334.1"/>
    </source>
</evidence>
<dbReference type="PANTHER" id="PTHR43547">
    <property type="entry name" value="TWO-COMPONENT HISTIDINE KINASE"/>
    <property type="match status" value="1"/>
</dbReference>
<comment type="cofactor">
    <cofactor evidence="2">
        <name>[4Fe-4S] cluster</name>
        <dbReference type="ChEBI" id="CHEBI:49883"/>
    </cofactor>
</comment>
<dbReference type="InterPro" id="IPR036097">
    <property type="entry name" value="HisK_dim/P_sf"/>
</dbReference>
<evidence type="ECO:0000256" key="12">
    <source>
        <dbReference type="ARBA" id="ARBA00023004"/>
    </source>
</evidence>
<dbReference type="InterPro" id="IPR011712">
    <property type="entry name" value="Sig_transdc_His_kin_sub3_dim/P"/>
</dbReference>
<evidence type="ECO:0000256" key="7">
    <source>
        <dbReference type="ARBA" id="ARBA00022485"/>
    </source>
</evidence>
<comment type="function">
    <text evidence="15">Member of the two-component regulatory system NreB/NreC involved in the control of dissimilatory nitrate/nitrite reduction in response to oxygen. NreB functions as a direct oxygen sensor histidine kinase which is autophosphorylated, in the absence of oxygen, probably at the conserved histidine residue, and transfers its phosphate group probably to a conserved aspartate residue of NreC. NreB/NreC activates the expression of the nitrate (narGHJI) and nitrite (nir) reductase operons, as well as the putative nitrate transporter gene narT.</text>
</comment>
<evidence type="ECO:0000256" key="15">
    <source>
        <dbReference type="ARBA" id="ARBA00024827"/>
    </source>
</evidence>
<dbReference type="GO" id="GO:0046983">
    <property type="term" value="F:protein dimerization activity"/>
    <property type="evidence" value="ECO:0007669"/>
    <property type="project" value="InterPro"/>
</dbReference>
<dbReference type="Pfam" id="PF08448">
    <property type="entry name" value="PAS_4"/>
    <property type="match status" value="1"/>
</dbReference>
<dbReference type="InterPro" id="IPR003661">
    <property type="entry name" value="HisK_dim/P_dom"/>
</dbReference>
<evidence type="ECO:0000256" key="17">
    <source>
        <dbReference type="PROSITE-ProRule" id="PRU00169"/>
    </source>
</evidence>
<dbReference type="PANTHER" id="PTHR43547:SF2">
    <property type="entry name" value="HYBRID SIGNAL TRANSDUCTION HISTIDINE KINASE C"/>
    <property type="match status" value="1"/>
</dbReference>
<keyword evidence="22" id="KW-1185">Reference proteome</keyword>
<dbReference type="InterPro" id="IPR003594">
    <property type="entry name" value="HATPase_dom"/>
</dbReference>
<evidence type="ECO:0000256" key="13">
    <source>
        <dbReference type="ARBA" id="ARBA00023012"/>
    </source>
</evidence>
<dbReference type="Pfam" id="PF02518">
    <property type="entry name" value="HATPase_c"/>
    <property type="match status" value="1"/>
</dbReference>
<dbReference type="InterPro" id="IPR035965">
    <property type="entry name" value="PAS-like_dom_sf"/>
</dbReference>
<dbReference type="SMART" id="SM00388">
    <property type="entry name" value="HisKA"/>
    <property type="match status" value="1"/>
</dbReference>
<dbReference type="RefSeq" id="WP_170225528.1">
    <property type="nucleotide sequence ID" value="NZ_VFPH01000001.1"/>
</dbReference>
<protein>
    <recommendedName>
        <fullName evidence="6">Oxygen sensor histidine kinase NreB</fullName>
        <ecNumber evidence="5">2.7.13.3</ecNumber>
    </recommendedName>
    <alternativeName>
        <fullName evidence="16">Nitrogen regulation protein B</fullName>
    </alternativeName>
</protein>
<evidence type="ECO:0000256" key="11">
    <source>
        <dbReference type="ARBA" id="ARBA00022777"/>
    </source>
</evidence>
<keyword evidence="11 21" id="KW-0418">Kinase</keyword>
<dbReference type="GO" id="GO:0046872">
    <property type="term" value="F:metal ion binding"/>
    <property type="evidence" value="ECO:0007669"/>
    <property type="project" value="UniProtKB-KW"/>
</dbReference>
<dbReference type="InterPro" id="IPR013656">
    <property type="entry name" value="PAS_4"/>
</dbReference>
<keyword evidence="14" id="KW-0411">Iron-sulfur</keyword>
<dbReference type="PROSITE" id="PS50109">
    <property type="entry name" value="HIS_KIN"/>
    <property type="match status" value="1"/>
</dbReference>
<dbReference type="Gene3D" id="3.30.565.10">
    <property type="entry name" value="Histidine kinase-like ATPase, C-terminal domain"/>
    <property type="match status" value="1"/>
</dbReference>
<dbReference type="NCBIfam" id="TIGR00229">
    <property type="entry name" value="sensory_box"/>
    <property type="match status" value="1"/>
</dbReference>
<evidence type="ECO:0000256" key="9">
    <source>
        <dbReference type="ARBA" id="ARBA00022553"/>
    </source>
</evidence>
<dbReference type="InterPro" id="IPR001789">
    <property type="entry name" value="Sig_transdc_resp-reg_receiver"/>
</dbReference>
<feature type="domain" description="Histidine kinase" evidence="19">
    <location>
        <begin position="185"/>
        <end position="403"/>
    </location>
</feature>
<keyword evidence="7" id="KW-0004">4Fe-4S</keyword>
<dbReference type="Gene3D" id="3.40.50.2300">
    <property type="match status" value="1"/>
</dbReference>
<dbReference type="InterPro" id="IPR005467">
    <property type="entry name" value="His_kinase_dom"/>
</dbReference>
<sequence length="634" mass="69916">MSSPDFRLIFESAPGCFLVLDPDFTIVAVSDAYAQSTMTERDLIVGQNVFTIFPDNPDDSGAEGVQNLRASLERVRRDRTTDVMPVQKYDIRDSDGDFEERFWSPTNVPVVGSDGVLRFIIHRVEDVTDHLRLQRSDEAQQREVVAQSSAAARASRELKVANAELAELNRRLTELDTLKNRFFANVSHELRTPLTLILAPVEKLLAEVPADDSRNWLLDVVDRNARLLLQQVNDLLDASRLESGQVDVEYAELDLTEQVRQAAGFFESRAVDLGIELRVQTDSQMRAETDAEHLNRILLNVLSNAFKVTPEGGVVRCSVQREPGAERAVIEVADSGPGIPADQREVIFERFRQLDGGPTREVPGTGLGLSIVRDLVDLLHGEVGVDAAPEGGALFRIALPVAAPAGAPVGQEPAVERAVERERQATTDRPDQVATRSDDPTRPLVLVIEDNRDLNELVCRTLAEQYRVHAAFDGETGLAEARELEPRLVVCDVMMPKLSGEDLIRTLRAEGAGSVPVLVMSARAEEGARVAMLQAGANDYLAKPFSLTELRVRTDNLINSSLLAERLHVAQLSADRERIATDLHERVIGTLFDLSLQLGGVRDLAAGRVQERIDATMSRVDSVIREIRATIFEA</sequence>
<evidence type="ECO:0000256" key="3">
    <source>
        <dbReference type="ARBA" id="ARBA00004236"/>
    </source>
</evidence>
<evidence type="ECO:0000256" key="14">
    <source>
        <dbReference type="ARBA" id="ARBA00023014"/>
    </source>
</evidence>
<dbReference type="GO" id="GO:0051539">
    <property type="term" value="F:4 iron, 4 sulfur cluster binding"/>
    <property type="evidence" value="ECO:0007669"/>
    <property type="project" value="UniProtKB-KW"/>
</dbReference>
<dbReference type="InterPro" id="IPR011006">
    <property type="entry name" value="CheY-like_superfamily"/>
</dbReference>
<proteinExistence type="predicted"/>
<comment type="caution">
    <text evidence="21">The sequence shown here is derived from an EMBL/GenBank/DDBJ whole genome shotgun (WGS) entry which is preliminary data.</text>
</comment>
<keyword evidence="8" id="KW-0963">Cytoplasm</keyword>
<dbReference type="Gene3D" id="3.30.450.20">
    <property type="entry name" value="PAS domain"/>
    <property type="match status" value="1"/>
</dbReference>
<evidence type="ECO:0000256" key="2">
    <source>
        <dbReference type="ARBA" id="ARBA00001966"/>
    </source>
</evidence>
<dbReference type="SMART" id="SM00091">
    <property type="entry name" value="PAS"/>
    <property type="match status" value="1"/>
</dbReference>
<reference evidence="21 22" key="1">
    <citation type="submission" date="2019-06" db="EMBL/GenBank/DDBJ databases">
        <title>Sequencing the genomes of 1000 actinobacteria strains.</title>
        <authorList>
            <person name="Klenk H.-P."/>
        </authorList>
    </citation>
    <scope>NUCLEOTIDE SEQUENCE [LARGE SCALE GENOMIC DNA]</scope>
    <source>
        <strain evidence="21 22">DSM 45511</strain>
    </source>
</reference>
<dbReference type="InterPro" id="IPR000014">
    <property type="entry name" value="PAS"/>
</dbReference>
<dbReference type="SUPFAM" id="SSF55785">
    <property type="entry name" value="PYP-like sensor domain (PAS domain)"/>
    <property type="match status" value="1"/>
</dbReference>
<keyword evidence="10" id="KW-0479">Metal-binding</keyword>
<dbReference type="EC" id="2.7.13.3" evidence="5"/>
<evidence type="ECO:0000313" key="22">
    <source>
        <dbReference type="Proteomes" id="UP000319818"/>
    </source>
</evidence>
<accession>A0A543GE36</accession>
<feature type="domain" description="Response regulatory" evidence="20">
    <location>
        <begin position="444"/>
        <end position="558"/>
    </location>
</feature>
<organism evidence="21 22">
    <name type="scientific">Pseudonocardia cypriaca</name>
    <dbReference type="NCBI Taxonomy" id="882449"/>
    <lineage>
        <taxon>Bacteria</taxon>
        <taxon>Bacillati</taxon>
        <taxon>Actinomycetota</taxon>
        <taxon>Actinomycetes</taxon>
        <taxon>Pseudonocardiales</taxon>
        <taxon>Pseudonocardiaceae</taxon>
        <taxon>Pseudonocardia</taxon>
    </lineage>
</organism>
<dbReference type="SUPFAM" id="SSF47384">
    <property type="entry name" value="Homodimeric domain of signal transducing histidine kinase"/>
    <property type="match status" value="1"/>
</dbReference>
<evidence type="ECO:0000256" key="5">
    <source>
        <dbReference type="ARBA" id="ARBA00012438"/>
    </source>
</evidence>
<evidence type="ECO:0000256" key="16">
    <source>
        <dbReference type="ARBA" id="ARBA00030800"/>
    </source>
</evidence>
<gene>
    <name evidence="21" type="ORF">FB388_1699</name>
</gene>
<dbReference type="InterPro" id="IPR036890">
    <property type="entry name" value="HATPase_C_sf"/>
</dbReference>
<keyword evidence="9 17" id="KW-0597">Phosphoprotein</keyword>